<evidence type="ECO:0000259" key="3">
    <source>
        <dbReference type="Pfam" id="PF18922"/>
    </source>
</evidence>
<evidence type="ECO:0000256" key="2">
    <source>
        <dbReference type="SAM" id="Phobius"/>
    </source>
</evidence>
<organism evidence="4">
    <name type="scientific">Chaetoceros debilis</name>
    <dbReference type="NCBI Taxonomy" id="122233"/>
    <lineage>
        <taxon>Eukaryota</taxon>
        <taxon>Sar</taxon>
        <taxon>Stramenopiles</taxon>
        <taxon>Ochrophyta</taxon>
        <taxon>Bacillariophyta</taxon>
        <taxon>Coscinodiscophyceae</taxon>
        <taxon>Chaetocerotophycidae</taxon>
        <taxon>Chaetocerotales</taxon>
        <taxon>Chaetocerotaceae</taxon>
        <taxon>Chaetoceros</taxon>
    </lineage>
</organism>
<feature type="region of interest" description="Disordered" evidence="1">
    <location>
        <begin position="339"/>
        <end position="366"/>
    </location>
</feature>
<name>A0A7S3VDQ5_9STRA</name>
<feature type="region of interest" description="Disordered" evidence="1">
    <location>
        <begin position="109"/>
        <end position="135"/>
    </location>
</feature>
<keyword evidence="2" id="KW-0472">Membrane</keyword>
<protein>
    <recommendedName>
        <fullName evidence="3">DUF5672 domain-containing protein</fullName>
    </recommendedName>
</protein>
<feature type="region of interest" description="Disordered" evidence="1">
    <location>
        <begin position="1"/>
        <end position="26"/>
    </location>
</feature>
<feature type="compositionally biased region" description="Basic and acidic residues" evidence="1">
    <location>
        <begin position="126"/>
        <end position="135"/>
    </location>
</feature>
<feature type="transmembrane region" description="Helical" evidence="2">
    <location>
        <begin position="50"/>
        <end position="70"/>
    </location>
</feature>
<feature type="compositionally biased region" description="Basic and acidic residues" evidence="1">
    <location>
        <begin position="339"/>
        <end position="365"/>
    </location>
</feature>
<dbReference type="Pfam" id="PF18922">
    <property type="entry name" value="DUF5672"/>
    <property type="match status" value="1"/>
</dbReference>
<dbReference type="InterPro" id="IPR043729">
    <property type="entry name" value="DUF5672"/>
</dbReference>
<evidence type="ECO:0000256" key="1">
    <source>
        <dbReference type="SAM" id="MobiDB-lite"/>
    </source>
</evidence>
<feature type="domain" description="DUF5672" evidence="3">
    <location>
        <begin position="372"/>
        <end position="559"/>
    </location>
</feature>
<keyword evidence="2" id="KW-0812">Transmembrane</keyword>
<evidence type="ECO:0000313" key="4">
    <source>
        <dbReference type="EMBL" id="CAE0474257.1"/>
    </source>
</evidence>
<dbReference type="EMBL" id="HBIO01024889">
    <property type="protein sequence ID" value="CAE0474257.1"/>
    <property type="molecule type" value="Transcribed_RNA"/>
</dbReference>
<gene>
    <name evidence="4" type="ORF">CDEB00056_LOCUS19110</name>
</gene>
<proteinExistence type="predicted"/>
<sequence length="689" mass="77755">MIRRRKDGNIKAGISSSDTAGGMNSRKQGIAYGAGAFGRRPRKEIEKSNIIKNMVIVMTIVSVIYFMVVYSKRMDNDGADSDSSIGDIIRDRINTNRISVNENADTDTVAADESNNTSTIHTKRNHGGDRSGREKLSTEKQFKILTKDHFVPARLDHELYQHVYDSHQEMDKEAKAKVVAADNNNTPKENSTSQVPVPSMETYGDDILTNGCNLTVLLMDPRLPNLTAGSSIFFALESVGAFLPEACVILQTSSCSFHGNEGKYKVQVDEEKDKEHAIYQRIYHHSLPLFRGMIDRGQVRVTFLQHELYNFKECDNYPNPSSALMNIHYWSDMDISNVGDRENRPEHEHEHAHKTSRDKNSHHGEYIPGVDSDTVLIMQSDSILCHSINIELYRQYAYVGGVWNRRHAFTPTLDMCHLLESEWQKYIRRKGGHTYKRLRGHQQTQKQKHNNDNGNNNNNIPPPEPKPFPTICTGDGTAPMGNGGLSLRSRKAIRKAIRDCPSREWSGLYLSTEEHDALSCSIHGTNINEDVYFGTVLRATGALLPTALEAALFSVEIVWPEESISMYHNANAGDGGVDSAGTGLQSGLSMDERQRFVSDRGSIYRGATIDMSDALGVEGLTREDTVPFGFHKPWWYFDNKILHSKDVDKQCPLLKYTFHPDQNSAMGLPLNKMNREKMQKQKHSKRTFW</sequence>
<feature type="region of interest" description="Disordered" evidence="1">
    <location>
        <begin position="438"/>
        <end position="468"/>
    </location>
</feature>
<accession>A0A7S3VDQ5</accession>
<dbReference type="AlphaFoldDB" id="A0A7S3VDQ5"/>
<reference evidence="4" key="1">
    <citation type="submission" date="2021-01" db="EMBL/GenBank/DDBJ databases">
        <authorList>
            <person name="Corre E."/>
            <person name="Pelletier E."/>
            <person name="Niang G."/>
            <person name="Scheremetjew M."/>
            <person name="Finn R."/>
            <person name="Kale V."/>
            <person name="Holt S."/>
            <person name="Cochrane G."/>
            <person name="Meng A."/>
            <person name="Brown T."/>
            <person name="Cohen L."/>
        </authorList>
    </citation>
    <scope>NUCLEOTIDE SEQUENCE</scope>
    <source>
        <strain evidence="4">MM31A-1</strain>
    </source>
</reference>
<keyword evidence="2" id="KW-1133">Transmembrane helix</keyword>